<organism evidence="1 2">
    <name type="scientific">Punica granatum</name>
    <name type="common">Pomegranate</name>
    <dbReference type="NCBI Taxonomy" id="22663"/>
    <lineage>
        <taxon>Eukaryota</taxon>
        <taxon>Viridiplantae</taxon>
        <taxon>Streptophyta</taxon>
        <taxon>Embryophyta</taxon>
        <taxon>Tracheophyta</taxon>
        <taxon>Spermatophyta</taxon>
        <taxon>Magnoliopsida</taxon>
        <taxon>eudicotyledons</taxon>
        <taxon>Gunneridae</taxon>
        <taxon>Pentapetalae</taxon>
        <taxon>rosids</taxon>
        <taxon>malvids</taxon>
        <taxon>Myrtales</taxon>
        <taxon>Lythraceae</taxon>
        <taxon>Punica</taxon>
    </lineage>
</organism>
<proteinExistence type="predicted"/>
<protein>
    <submittedName>
        <fullName evidence="1">Uncharacterized protein</fullName>
    </submittedName>
</protein>
<reference evidence="1 2" key="1">
    <citation type="submission" date="2017-11" db="EMBL/GenBank/DDBJ databases">
        <title>De-novo sequencing of pomegranate (Punica granatum L.) genome.</title>
        <authorList>
            <person name="Akparov Z."/>
            <person name="Amiraslanov A."/>
            <person name="Hajiyeva S."/>
            <person name="Abbasov M."/>
            <person name="Kaur K."/>
            <person name="Hamwieh A."/>
            <person name="Solovyev V."/>
            <person name="Salamov A."/>
            <person name="Braich B."/>
            <person name="Kosarev P."/>
            <person name="Mahmoud A."/>
            <person name="Hajiyev E."/>
            <person name="Babayeva S."/>
            <person name="Izzatullayeva V."/>
            <person name="Mammadov A."/>
            <person name="Mammadov A."/>
            <person name="Sharifova S."/>
            <person name="Ojaghi J."/>
            <person name="Eynullazada K."/>
            <person name="Bayramov B."/>
            <person name="Abdulazimova A."/>
            <person name="Shahmuradov I."/>
        </authorList>
    </citation>
    <scope>NUCLEOTIDE SEQUENCE [LARGE SCALE GENOMIC DNA]</scope>
    <source>
        <strain evidence="2">cv. AG2017</strain>
        <tissue evidence="1">Leaf</tissue>
    </source>
</reference>
<dbReference type="Proteomes" id="UP000233551">
    <property type="component" value="Unassembled WGS sequence"/>
</dbReference>
<evidence type="ECO:0000313" key="1">
    <source>
        <dbReference type="EMBL" id="PKI43132.1"/>
    </source>
</evidence>
<evidence type="ECO:0000313" key="2">
    <source>
        <dbReference type="Proteomes" id="UP000233551"/>
    </source>
</evidence>
<dbReference type="EMBL" id="PGOL01003082">
    <property type="protein sequence ID" value="PKI43132.1"/>
    <property type="molecule type" value="Genomic_DNA"/>
</dbReference>
<accession>A0A2I0IGK6</accession>
<dbReference type="AlphaFoldDB" id="A0A2I0IGK6"/>
<keyword evidence="2" id="KW-1185">Reference proteome</keyword>
<name>A0A2I0IGK6_PUNGR</name>
<sequence length="144" mass="16611">MAIAHGISLDALYVLVTVQDMVDPRAPEARMVEAKVICELGNEVTEQGVEEEEKYQDPLKNCINKRRKRDKWKLGETERVEERRGNARGRGRTIEVTQVRSETVRLSRGRGRGYAEGKRPEGRRWRLDLLWSLEAALQHKEGKD</sequence>
<gene>
    <name evidence="1" type="ORF">CRG98_036477</name>
</gene>
<comment type="caution">
    <text evidence="1">The sequence shown here is derived from an EMBL/GenBank/DDBJ whole genome shotgun (WGS) entry which is preliminary data.</text>
</comment>